<evidence type="ECO:0000313" key="3">
    <source>
        <dbReference type="Proteomes" id="UP001432322"/>
    </source>
</evidence>
<keyword evidence="1" id="KW-0812">Transmembrane</keyword>
<accession>A0AAV5VG31</accession>
<reference evidence="2" key="1">
    <citation type="submission" date="2023-10" db="EMBL/GenBank/DDBJ databases">
        <title>Genome assembly of Pristionchus species.</title>
        <authorList>
            <person name="Yoshida K."/>
            <person name="Sommer R.J."/>
        </authorList>
    </citation>
    <scope>NUCLEOTIDE SEQUENCE</scope>
    <source>
        <strain evidence="2">RS5133</strain>
    </source>
</reference>
<feature type="non-terminal residue" evidence="2">
    <location>
        <position position="158"/>
    </location>
</feature>
<comment type="caution">
    <text evidence="2">The sequence shown here is derived from an EMBL/GenBank/DDBJ whole genome shotgun (WGS) entry which is preliminary data.</text>
</comment>
<dbReference type="PANTHER" id="PTHR34851:SF5">
    <property type="entry name" value="MARVEL DOMAIN-CONTAINING PROTEIN"/>
    <property type="match status" value="1"/>
</dbReference>
<keyword evidence="1" id="KW-1133">Transmembrane helix</keyword>
<evidence type="ECO:0008006" key="4">
    <source>
        <dbReference type="Google" id="ProtNLM"/>
    </source>
</evidence>
<keyword evidence="3" id="KW-1185">Reference proteome</keyword>
<sequence length="158" mass="18624">MFLATFTFHPKMVIGYLITQLVILIFSSLQFALCIVSIFLPDSVGRFMIEHMFQMSFLANQLNRLDKEAEQEVVILLCFFFACLMFATFLWEVFLLRVSFQCYNYLLDVRDAREGVNRLPPLRLERNAERGVFLVGLEHKFDERDPLYLCCCEQIKIK</sequence>
<keyword evidence="1" id="KW-0472">Membrane</keyword>
<gene>
    <name evidence="2" type="ORF">PFISCL1PPCAC_8187</name>
</gene>
<feature type="transmembrane region" description="Helical" evidence="1">
    <location>
        <begin position="73"/>
        <end position="96"/>
    </location>
</feature>
<name>A0AAV5VG31_9BILA</name>
<protein>
    <recommendedName>
        <fullName evidence="4">G protein-coupled receptor</fullName>
    </recommendedName>
</protein>
<evidence type="ECO:0000313" key="2">
    <source>
        <dbReference type="EMBL" id="GMT16890.1"/>
    </source>
</evidence>
<organism evidence="2 3">
    <name type="scientific">Pristionchus fissidentatus</name>
    <dbReference type="NCBI Taxonomy" id="1538716"/>
    <lineage>
        <taxon>Eukaryota</taxon>
        <taxon>Metazoa</taxon>
        <taxon>Ecdysozoa</taxon>
        <taxon>Nematoda</taxon>
        <taxon>Chromadorea</taxon>
        <taxon>Rhabditida</taxon>
        <taxon>Rhabditina</taxon>
        <taxon>Diplogasteromorpha</taxon>
        <taxon>Diplogasteroidea</taxon>
        <taxon>Neodiplogasteridae</taxon>
        <taxon>Pristionchus</taxon>
    </lineage>
</organism>
<proteinExistence type="predicted"/>
<dbReference type="EMBL" id="BTSY01000002">
    <property type="protein sequence ID" value="GMT16890.1"/>
    <property type="molecule type" value="Genomic_DNA"/>
</dbReference>
<dbReference type="PANTHER" id="PTHR34851">
    <property type="entry name" value="PROTEIN CBG05235-RELATED"/>
    <property type="match status" value="1"/>
</dbReference>
<dbReference type="AlphaFoldDB" id="A0AAV5VG31"/>
<feature type="transmembrane region" description="Helical" evidence="1">
    <location>
        <begin position="12"/>
        <end position="40"/>
    </location>
</feature>
<dbReference type="Proteomes" id="UP001432322">
    <property type="component" value="Unassembled WGS sequence"/>
</dbReference>
<evidence type="ECO:0000256" key="1">
    <source>
        <dbReference type="SAM" id="Phobius"/>
    </source>
</evidence>